<feature type="region of interest" description="C-terminal hotdog fold" evidence="9">
    <location>
        <begin position="1088"/>
        <end position="1237"/>
    </location>
</feature>
<dbReference type="GO" id="GO:0004315">
    <property type="term" value="F:3-oxoacyl-[acyl-carrier-protein] synthase activity"/>
    <property type="evidence" value="ECO:0007669"/>
    <property type="project" value="InterPro"/>
</dbReference>
<dbReference type="InterPro" id="IPR036736">
    <property type="entry name" value="ACP-like_sf"/>
</dbReference>
<dbReference type="Gene3D" id="3.30.559.10">
    <property type="entry name" value="Chloramphenicol acetyltransferase-like domain"/>
    <property type="match status" value="1"/>
</dbReference>
<gene>
    <name evidence="14" type="ORF">SAMD00023353_9800080</name>
</gene>
<dbReference type="Pfam" id="PF00550">
    <property type="entry name" value="PP-binding"/>
    <property type="match status" value="2"/>
</dbReference>
<dbReference type="PANTHER" id="PTHR43775">
    <property type="entry name" value="FATTY ACID SYNTHASE"/>
    <property type="match status" value="1"/>
</dbReference>
<feature type="active site" description="Proton acceptor; for dehydratase activity" evidence="9">
    <location>
        <position position="969"/>
    </location>
</feature>
<dbReference type="InterPro" id="IPR014030">
    <property type="entry name" value="Ketoacyl_synth_N"/>
</dbReference>
<dbReference type="Pfam" id="PF00668">
    <property type="entry name" value="Condensation"/>
    <property type="match status" value="1"/>
</dbReference>
<dbReference type="Proteomes" id="UP000054516">
    <property type="component" value="Unassembled WGS sequence"/>
</dbReference>
<dbReference type="GO" id="GO:0009403">
    <property type="term" value="P:toxin biosynthetic process"/>
    <property type="evidence" value="ECO:0007669"/>
    <property type="project" value="UniProtKB-ARBA"/>
</dbReference>
<dbReference type="CDD" id="cd19532">
    <property type="entry name" value="C_PKS-NRPS"/>
    <property type="match status" value="1"/>
</dbReference>
<dbReference type="SMR" id="A0A1W2TUC6"/>
<dbReference type="Pfam" id="PF21089">
    <property type="entry name" value="PKS_DH_N"/>
    <property type="match status" value="1"/>
</dbReference>
<reference evidence="14" key="1">
    <citation type="submission" date="2016-03" db="EMBL/GenBank/DDBJ databases">
        <title>Draft genome sequence of Rosellinia necatrix.</title>
        <authorList>
            <person name="Kanematsu S."/>
        </authorList>
    </citation>
    <scope>NUCLEOTIDE SEQUENCE [LARGE SCALE GENOMIC DNA]</scope>
    <source>
        <strain evidence="14">W97</strain>
    </source>
</reference>
<accession>A0A1W2TUC6</accession>
<dbReference type="InterPro" id="IPR020806">
    <property type="entry name" value="PKS_PP-bd"/>
</dbReference>
<dbReference type="PROSITE" id="PS50075">
    <property type="entry name" value="CARRIER"/>
    <property type="match status" value="2"/>
</dbReference>
<keyword evidence="4" id="KW-0489">Methyltransferase</keyword>
<dbReference type="InterPro" id="IPR016035">
    <property type="entry name" value="Acyl_Trfase/lysoPLipase"/>
</dbReference>
<dbReference type="InterPro" id="IPR050091">
    <property type="entry name" value="PKS_NRPS_Biosynth_Enz"/>
</dbReference>
<feature type="active site" description="Proton donor; for dehydratase activity" evidence="9">
    <location>
        <position position="1144"/>
    </location>
</feature>
<dbReference type="InterPro" id="IPR013968">
    <property type="entry name" value="PKS_KR"/>
</dbReference>
<evidence type="ECO:0000259" key="12">
    <source>
        <dbReference type="PROSITE" id="PS52004"/>
    </source>
</evidence>
<keyword evidence="1" id="KW-0596">Phosphopantetheine</keyword>
<keyword evidence="2" id="KW-0597">Phosphoprotein</keyword>
<dbReference type="Gene3D" id="3.40.366.10">
    <property type="entry name" value="Malonyl-Coenzyme A Acyl Carrier Protein, domain 2"/>
    <property type="match status" value="1"/>
</dbReference>
<dbReference type="Pfam" id="PF16197">
    <property type="entry name" value="KAsynt_C_assoc"/>
    <property type="match status" value="1"/>
</dbReference>
<dbReference type="InterPro" id="IPR001242">
    <property type="entry name" value="Condensation_dom"/>
</dbReference>
<dbReference type="Pfam" id="PF00109">
    <property type="entry name" value="ketoacyl-synt"/>
    <property type="match status" value="1"/>
</dbReference>
<dbReference type="InterPro" id="IPR009081">
    <property type="entry name" value="PP-bd_ACP"/>
</dbReference>
<evidence type="ECO:0000256" key="9">
    <source>
        <dbReference type="PROSITE-ProRule" id="PRU01363"/>
    </source>
</evidence>
<feature type="domain" description="PKS/mFAS DH" evidence="13">
    <location>
        <begin position="937"/>
        <end position="1237"/>
    </location>
</feature>
<dbReference type="CDD" id="cd02440">
    <property type="entry name" value="AdoMet_MTases"/>
    <property type="match status" value="1"/>
</dbReference>
<dbReference type="SUPFAM" id="SSF52777">
    <property type="entry name" value="CoA-dependent acyltransferases"/>
    <property type="match status" value="2"/>
</dbReference>
<evidence type="ECO:0000256" key="4">
    <source>
        <dbReference type="ARBA" id="ARBA00022603"/>
    </source>
</evidence>
<evidence type="ECO:0000256" key="1">
    <source>
        <dbReference type="ARBA" id="ARBA00022450"/>
    </source>
</evidence>
<dbReference type="EMBL" id="DF977543">
    <property type="protein sequence ID" value="GAP92219.1"/>
    <property type="molecule type" value="Genomic_DNA"/>
</dbReference>
<dbReference type="GO" id="GO:0008168">
    <property type="term" value="F:methyltransferase activity"/>
    <property type="evidence" value="ECO:0007669"/>
    <property type="project" value="UniProtKB-KW"/>
</dbReference>
<dbReference type="Gene3D" id="3.10.129.120">
    <property type="match status" value="1"/>
</dbReference>
<dbReference type="Gene3D" id="1.10.1200.10">
    <property type="entry name" value="ACP-like"/>
    <property type="match status" value="2"/>
</dbReference>
<evidence type="ECO:0000313" key="14">
    <source>
        <dbReference type="EMBL" id="GAP92219.1"/>
    </source>
</evidence>
<evidence type="ECO:0000256" key="8">
    <source>
        <dbReference type="ARBA" id="ARBA00023268"/>
    </source>
</evidence>
<feature type="region of interest" description="N-terminal hotdog fold" evidence="9">
    <location>
        <begin position="937"/>
        <end position="1071"/>
    </location>
</feature>
<evidence type="ECO:0000256" key="10">
    <source>
        <dbReference type="SAM" id="MobiDB-lite"/>
    </source>
</evidence>
<dbReference type="InterPro" id="IPR025110">
    <property type="entry name" value="AMP-bd_C"/>
</dbReference>
<organism evidence="14">
    <name type="scientific">Rosellinia necatrix</name>
    <name type="common">White root-rot fungus</name>
    <dbReference type="NCBI Taxonomy" id="77044"/>
    <lineage>
        <taxon>Eukaryota</taxon>
        <taxon>Fungi</taxon>
        <taxon>Dikarya</taxon>
        <taxon>Ascomycota</taxon>
        <taxon>Pezizomycotina</taxon>
        <taxon>Sordariomycetes</taxon>
        <taxon>Xylariomycetidae</taxon>
        <taxon>Xylariales</taxon>
        <taxon>Xylariaceae</taxon>
        <taxon>Rosellinia</taxon>
    </lineage>
</organism>
<dbReference type="Gene3D" id="3.40.50.12780">
    <property type="entry name" value="N-terminal domain of ligase-like"/>
    <property type="match status" value="1"/>
</dbReference>
<dbReference type="SMART" id="SM00826">
    <property type="entry name" value="PKS_DH"/>
    <property type="match status" value="1"/>
</dbReference>
<dbReference type="SUPFAM" id="SSF56801">
    <property type="entry name" value="Acetyl-CoA synthetase-like"/>
    <property type="match status" value="1"/>
</dbReference>
<dbReference type="CDD" id="cd00833">
    <property type="entry name" value="PKS"/>
    <property type="match status" value="1"/>
</dbReference>
<dbReference type="GO" id="GO:0032259">
    <property type="term" value="P:methylation"/>
    <property type="evidence" value="ECO:0007669"/>
    <property type="project" value="UniProtKB-KW"/>
</dbReference>
<evidence type="ECO:0000256" key="5">
    <source>
        <dbReference type="ARBA" id="ARBA00022679"/>
    </source>
</evidence>
<dbReference type="PROSITE" id="PS00012">
    <property type="entry name" value="PHOSPHOPANTETHEINE"/>
    <property type="match status" value="1"/>
</dbReference>
<keyword evidence="5" id="KW-0808">Transferase</keyword>
<dbReference type="InterPro" id="IPR036291">
    <property type="entry name" value="NAD(P)-bd_dom_sf"/>
</dbReference>
<evidence type="ECO:0000256" key="2">
    <source>
        <dbReference type="ARBA" id="ARBA00022553"/>
    </source>
</evidence>
<dbReference type="GO" id="GO:0004312">
    <property type="term" value="F:fatty acid synthase activity"/>
    <property type="evidence" value="ECO:0007669"/>
    <property type="project" value="TreeGrafter"/>
</dbReference>
<dbReference type="PROSITE" id="PS52019">
    <property type="entry name" value="PKS_MFAS_DH"/>
    <property type="match status" value="1"/>
</dbReference>
<dbReference type="InterPro" id="IPR000873">
    <property type="entry name" value="AMP-dep_synth/lig_dom"/>
</dbReference>
<dbReference type="InterPro" id="IPR049551">
    <property type="entry name" value="PKS_DH_C"/>
</dbReference>
<dbReference type="Pfam" id="PF02801">
    <property type="entry name" value="Ketoacyl-synt_C"/>
    <property type="match status" value="1"/>
</dbReference>
<dbReference type="PROSITE" id="PS00455">
    <property type="entry name" value="AMP_BINDING"/>
    <property type="match status" value="1"/>
</dbReference>
<dbReference type="InterPro" id="IPR016039">
    <property type="entry name" value="Thiolase-like"/>
</dbReference>
<dbReference type="CDD" id="cd05930">
    <property type="entry name" value="A_NRPS"/>
    <property type="match status" value="1"/>
</dbReference>
<feature type="domain" description="Carrier" evidence="11">
    <location>
        <begin position="2392"/>
        <end position="2474"/>
    </location>
</feature>
<feature type="region of interest" description="Disordered" evidence="10">
    <location>
        <begin position="3772"/>
        <end position="3801"/>
    </location>
</feature>
<dbReference type="Gene3D" id="3.10.129.10">
    <property type="entry name" value="Hotdog Thioesterase"/>
    <property type="match status" value="1"/>
</dbReference>
<dbReference type="Pfam" id="PF13193">
    <property type="entry name" value="AMP-binding_C"/>
    <property type="match status" value="1"/>
</dbReference>
<dbReference type="Gene3D" id="3.40.50.720">
    <property type="entry name" value="NAD(P)-binding Rossmann-like Domain"/>
    <property type="match status" value="2"/>
</dbReference>
<dbReference type="SUPFAM" id="SSF51735">
    <property type="entry name" value="NAD(P)-binding Rossmann-fold domains"/>
    <property type="match status" value="2"/>
</dbReference>
<dbReference type="InterPro" id="IPR020807">
    <property type="entry name" value="PKS_DH"/>
</dbReference>
<dbReference type="InterPro" id="IPR045851">
    <property type="entry name" value="AMP-bd_C_sf"/>
</dbReference>
<dbReference type="InterPro" id="IPR049900">
    <property type="entry name" value="PKS_mFAS_DH"/>
</dbReference>
<dbReference type="Pfam" id="PF14765">
    <property type="entry name" value="PS-DH"/>
    <property type="match status" value="1"/>
</dbReference>
<dbReference type="Gene3D" id="3.40.50.150">
    <property type="entry name" value="Vaccinia Virus protein VP39"/>
    <property type="match status" value="1"/>
</dbReference>
<dbReference type="Pfam" id="PF08242">
    <property type="entry name" value="Methyltransf_12"/>
    <property type="match status" value="1"/>
</dbReference>
<dbReference type="PROSITE" id="PS52004">
    <property type="entry name" value="KS3_2"/>
    <property type="match status" value="1"/>
</dbReference>
<name>A0A1W2TUC6_ROSNE</name>
<dbReference type="Pfam" id="PF00698">
    <property type="entry name" value="Acyl_transf_1"/>
    <property type="match status" value="1"/>
</dbReference>
<dbReference type="Pfam" id="PF00501">
    <property type="entry name" value="AMP-binding"/>
    <property type="match status" value="1"/>
</dbReference>
<evidence type="ECO:0000313" key="15">
    <source>
        <dbReference type="Proteomes" id="UP000054516"/>
    </source>
</evidence>
<dbReference type="InterPro" id="IPR014043">
    <property type="entry name" value="Acyl_transferase_dom"/>
</dbReference>
<dbReference type="OrthoDB" id="329835at2759"/>
<dbReference type="InterPro" id="IPR018201">
    <property type="entry name" value="Ketoacyl_synth_AS"/>
</dbReference>
<dbReference type="STRING" id="77044.A0A1W2TUC6"/>
<dbReference type="SUPFAM" id="SSF55048">
    <property type="entry name" value="Probable ACP-binding domain of malonyl-CoA ACP transacylase"/>
    <property type="match status" value="1"/>
</dbReference>
<evidence type="ECO:0000256" key="6">
    <source>
        <dbReference type="ARBA" id="ARBA00022737"/>
    </source>
</evidence>
<feature type="domain" description="Ketosynthase family 3 (KS3)" evidence="12">
    <location>
        <begin position="4"/>
        <end position="440"/>
    </location>
</feature>
<dbReference type="SUPFAM" id="SSF53901">
    <property type="entry name" value="Thiolase-like"/>
    <property type="match status" value="1"/>
</dbReference>
<dbReference type="InterPro" id="IPR016036">
    <property type="entry name" value="Malonyl_transacylase_ACP-bd"/>
</dbReference>
<dbReference type="Gene3D" id="3.30.559.30">
    <property type="entry name" value="Nonribosomal peptide synthetase, condensation domain"/>
    <property type="match status" value="1"/>
</dbReference>
<dbReference type="InterPro" id="IPR032821">
    <property type="entry name" value="PKS_assoc"/>
</dbReference>
<dbReference type="SMART" id="SM00823">
    <property type="entry name" value="PKS_PP"/>
    <property type="match status" value="2"/>
</dbReference>
<keyword evidence="3" id="KW-0436">Ligase</keyword>
<dbReference type="InterPro" id="IPR020845">
    <property type="entry name" value="AMP-binding_CS"/>
</dbReference>
<feature type="compositionally biased region" description="Basic and acidic residues" evidence="10">
    <location>
        <begin position="3775"/>
        <end position="3789"/>
    </location>
</feature>
<dbReference type="PANTHER" id="PTHR43775:SF20">
    <property type="entry name" value="HYBRID PKS-NRPS SYNTHETASE APDA"/>
    <property type="match status" value="1"/>
</dbReference>
<dbReference type="SMART" id="SM00825">
    <property type="entry name" value="PKS_KS"/>
    <property type="match status" value="1"/>
</dbReference>
<dbReference type="GO" id="GO:0031177">
    <property type="term" value="F:phosphopantetheine binding"/>
    <property type="evidence" value="ECO:0007669"/>
    <property type="project" value="InterPro"/>
</dbReference>
<evidence type="ECO:0000256" key="7">
    <source>
        <dbReference type="ARBA" id="ARBA00023002"/>
    </source>
</evidence>
<dbReference type="SUPFAM" id="SSF47336">
    <property type="entry name" value="ACP-like"/>
    <property type="match status" value="2"/>
</dbReference>
<dbReference type="SMART" id="SM00827">
    <property type="entry name" value="PKS_AT"/>
    <property type="match status" value="1"/>
</dbReference>
<dbReference type="Gene3D" id="3.30.300.30">
    <property type="match status" value="1"/>
</dbReference>
<sequence>MDINEKIAIIGCGLRFPGGTKSLAELWDLVHHPRNLAQEIPPGRFRAQGYYHENGEYHGHGNIKEAYFLEDDAHMRFDAPFFGISHAEAALIDPQARLLLETVYEALDAAGLSVDSLKGSDTAVYVGQMVADYEQVLARDLDSMGKYHATGTSRALISNRISYFFDWHGPSVTIDTACSSSLVAVHQAVQQLRSGQSRVAIVAGANMIFDPHCFLAESTLHMLSPEGRSRMWDIDANGYARGEGIAAIILKTLSAAKADGDDIEGVIRETGVNQDGRTHGITMPNSRAQAQLIRSCYTRAGLDISDPQHWPQYFEAHGTGTPAGDPIEAEAINLAFSPNADVAPPPNPLYVGSIKTLVGHTEGTAGLAGVLKACLALRNAIIPPNLLFSCLNPNIKPFYANLHVPTSAVSWPSPSDDGPRRASVNSFGFGGTNAHAILESYLDEKPQGCADDVVFAPFVFSAVSKQSLSLYMTCFLEYLQTLGKSVRLADIAYTLYARRTHHQWSTSLTALSLSELCEKLKSTLQMGEMDPSLPPQAEIRRRRLTSDDRPIILGVFTGQGAQWAQMGLDLIRSSSVSRGIIQKLQDRLNRLPERDAPSWSLLEELERDASISRVGEAAISQPLCTAVQIVQVELLRAAGIELSSVVGHSSGEITCAFAAGFISAEDAICIAYYRGLHSRNARPGSMLAVGTSAEDAQHLLSFPEFEGRACLAAINSPASVTISGDTETIHELKVIFEDEKKFSRVLQVDKAYHSNNMMDCSNPYLQSLACLDIQTCQGQRAMWYSSVYGGDMLNRADSLAGKYWDDNMVQPVCFMQALQNARVAKGEFDLIVEFGPHPALKGPSLQVLEDGNNQPPYIGLFNRGSSSVQSLAKGLGLILSCLGPRSVDIYRYNQFVSDETNFSLVKGLPNYAWNHEKKYWHESRYAHAIRMRHGPVHELLGHITPDSFNQEMRWRNILRPDEIHWLPGHQLHGQIILPASAYVIMAIEAAATLCPSKACSSVEVFDIDLARALAFDQDTAAMEIIFSLTNIVHLEGEAIEANFKCSGALGYGVDGLGLLASGKILIRIRPDEGLSCNPLLGTIQHSTFIEVPSVKFYTALQKLGYHYTGPFKTLNRMKRKLGAATGYISIEAVSGLILHPAVLDAAFQSAFLAYAAPGDNRLSTVHIPRRIDSVVVDTALCSSITLGKSCAFDTIQQSHDKGAVISADINLYPYESTYAAVHVRGLRCVPLAREAAEDDRNLFAEVVWDVATPNIESADYDNLVELQAQDELGCVLERMAMFYLRALQEGVPNDHPARREGPYQHWFHFASTNLTKAKIGDLPTWRPEWETDATQNIEDAMAPYSHIIDVQLLHAIGHRIIDIATGTKLPIDIGIRDNMLARYYSNGLGLVVFNRILAQTVRQIAHRYPRMHILEIGGGTGGATKVIFNETDGMFSSYTFTDISSIFLDDARNWAEGNTDKMILKTLDIGQDPRSQGFQEHSYDLVIASFVLHTTSSLEKALCHARHLLKPGGYLIALELLPTNYVHYGVMFGAFSGWWLGAQEGRVSSPAMTRLGWNSLLQKSGFSGCDAITPELDKVMTPAVVFVTQAVDQRINFLRDPLSPLLRPPSPEKLFHDLVIIGGKSAGAPEIMAQTSTALKRYCANIVVYPSLHDICLPSLSPKSTVLSLVEIDEEIFKNQESWDGIQGILHSVGSLMWVTRGRRQNNPYSNAFIGLIRSAVREIPSLDYFFLDVEPPTRLDVQTIVESVLRYKAITHWQSEGQFNITAEAEQVLDSRGFYLIPRLLPSKSMNDRYNSTKRSIVAPLDITKLRVAITDSHPLLERVPPPDIFDVSMPSMEITHSFVSAVRVSEYGFLYLILGKDITTEQQQVALSTKNTRSNCPHSNLTIPIPSYPGSEHWLLALIAYHIWASIILEGLSEGDELFIHDADQILATTICSEAAVREVQVIFSATEGRTRLQGLQDCNVQFHTSKNTISQSLLDRLTVFIDCEESPGNSFLGKYIRSHLPPHCKKIAFHELLNTEPRPPKGLALKRAKARLKVSTLRSCQYLNLVLKKRRTLIPATPVVAVSELSNETPLNAIIDWTLGSQALVRLSPADSLVIFSNDKTFWLVGLTGGLGLSLCEWMIHRGARYIMLSSRNPKIDPAWLANMQTLGATVKISSCDITQKQDVISLYSDMCSSMPPIGGVAQGAMVLQDTPLRDMTLDILHSVMRPKVEGTIYLDQLFQDNTLDFFVLFSSATSVNGNAGQSAYTAANLFMTALAEQRRQRGLSASVIHIGPIFGIGYIAQALDETTIFAETTMRSGGYIATSEYDFHQLFAEAILAGRPGSIAPIEILTGLHQIEHNAESLPMWESSPIMNHFTHNHGSLGRATSSRNTISIKAQLAEAQNPDHITKIVKTAFITKLQILFQLDTTEGGEADLLSTPLNQMGIDSLSAVEIRSWFLKTLEVNIPVLKILNNSTAGDLADLACQSIIPRIIQGNQESDSILEANANHKSLKLTDGIEYEMPDGVSQNSPHMAAQSEDTRPKALAKHELTQTMKLSFSQEMFWFVWASLSDKTSLNHTGWARIKSKIRVHDFEDAVRSIAMHHTILRACFSEQNGVPVQSIMSSSRLKLEHRCISNEHEVQAAADVLNNTSFDVQNGETVRLLLLSMSSTQHFLIFGIHPLVMDGLSFQILLHQLIGLYLNPSTQLCASQYLDYAEKQRRSVESSTLDKDLLFWKAEFLTIPPPLPILKVSALTSRPPLVSYENEKAVLRISKETKIQIQSVCRRCGVTPFHFYLATFRALLLRYADDAEDIVIGVGDANRTEDDMMEVIGPFINLLPVRLITQASSKFEDLLQYTRTQVLKALQYSGVPFQILLSKLGIPRSSTYTSLFQCFIDYRQGQRERFSWGDVEMQFESFQSSKLGYDVALDIIDDPIGDCVHILEVRKDIYGKSGVKRLIKSYERLIKSYAIAPTTALDEPNIVDSADTEEAIRFSQGPSRSSSWPETVVHRIDEMIRQQPDAIAVINPDNSLASYATLSTQVHAISTALLSAGVGPNSTIAVFQEATHFWVSSILGIWHMGATYVPLDLGLPLSRLAAMVEDCRPVVILVDSQTAPRVHKVTSSAITTINVTGLDAQTPREALPIVPTAETPSVILYTSGSTGTAKGVILKHGGLRNFSEMIAPIFGLRSEVVLQQTSSVFDLSLIQITTALCHGGSLCLIPWNQRGDAIGIGKAMVDHSITFTCGTPSEYRSWLNHGKSQLSRCANWKIAVAAGEPIPTSFPARLSSMKQSLRFYNLYGPSETSLAATAIQVQLPCEETTPILKEPISAGPPLPNYSVYVLDSKLRPMPVGVQGEIYIGGAGVGAGYLNRPILTTEKFIPDILADRFNETDRGTLLHRTGDIGRWDRTGALFIEGRIAGDTQIKLRGMRIDLGEVENAIIYASNDAISEALVSVPSSHAEDDELLVAYVVFDQSSTIEDVNHELTALPSELRRILPQYMCPAIITPVQSLPRMNSGKVDRKAIAALPFPEMIPCRHANTTTSLTDMERRLSLLWHDVVVRESPTIHSSLFLPQTDFFYVGGTSLRLLGLQASILKTFNVRISILDMFEHSTLAEMARCIEGAEHEVHITKPHWDAEASLPLELRDVPYLTSVASDTDTSEAGKTAVLTGATGAVGRALLKALSLDSNVKHIHCLGVRDTGKHRDLYTGKVTLHSGDLSLPRLGLSKETAGNLFSEADFIVHNGAEVSYLKNYRSLRKPNVQSTKEIAKMCAPRMVPIHYISTTSVETNDATRRAAGTDDRKGSEPTNFRDSQHPGVGQLASLGSGYTISKQISEHFLKRFKMKYPDWPIWIHRPSLISDKARVGGGPNSVIESIQYYSSLLHAIPVIPDREVGMSVFGTFNIVSMDVVVRGILDAALGAEDTHVSHSVRMLRHVGNDELNISDLRGWVTDQKTDSERQNKAMREISLVEWASRAGEIGMDPTIVVFMKTIAAEMDFVDITPSSM</sequence>
<dbReference type="GO" id="GO:0016491">
    <property type="term" value="F:oxidoreductase activity"/>
    <property type="evidence" value="ECO:0007669"/>
    <property type="project" value="UniProtKB-KW"/>
</dbReference>
<keyword evidence="15" id="KW-1185">Reference proteome</keyword>
<dbReference type="InterPro" id="IPR001227">
    <property type="entry name" value="Ac_transferase_dom_sf"/>
</dbReference>
<evidence type="ECO:0000259" key="11">
    <source>
        <dbReference type="PROSITE" id="PS50075"/>
    </source>
</evidence>
<dbReference type="PROSITE" id="PS00606">
    <property type="entry name" value="KS3_1"/>
    <property type="match status" value="1"/>
</dbReference>
<dbReference type="InterPro" id="IPR042099">
    <property type="entry name" value="ANL_N_sf"/>
</dbReference>
<dbReference type="InterPro" id="IPR057326">
    <property type="entry name" value="KR_dom"/>
</dbReference>
<dbReference type="SUPFAM" id="SSF52151">
    <property type="entry name" value="FabD/lysophospholipase-like"/>
    <property type="match status" value="1"/>
</dbReference>
<evidence type="ECO:0000259" key="13">
    <source>
        <dbReference type="PROSITE" id="PS52019"/>
    </source>
</evidence>
<dbReference type="InterPro" id="IPR023213">
    <property type="entry name" value="CAT-like_dom_sf"/>
</dbReference>
<keyword evidence="8" id="KW-0511">Multifunctional enzyme</keyword>
<dbReference type="Gene3D" id="3.40.47.10">
    <property type="match status" value="1"/>
</dbReference>
<dbReference type="GO" id="GO:0016874">
    <property type="term" value="F:ligase activity"/>
    <property type="evidence" value="ECO:0007669"/>
    <property type="project" value="UniProtKB-KW"/>
</dbReference>
<dbReference type="OMA" id="GAFPGWW"/>
<proteinExistence type="predicted"/>
<dbReference type="Pfam" id="PF07993">
    <property type="entry name" value="NAD_binding_4"/>
    <property type="match status" value="1"/>
</dbReference>
<dbReference type="Pfam" id="PF08659">
    <property type="entry name" value="KR"/>
    <property type="match status" value="1"/>
</dbReference>
<dbReference type="InterPro" id="IPR020841">
    <property type="entry name" value="PKS_Beta-ketoAc_synthase_dom"/>
</dbReference>
<feature type="domain" description="Carrier" evidence="11">
    <location>
        <begin position="3527"/>
        <end position="3609"/>
    </location>
</feature>
<dbReference type="InterPro" id="IPR006162">
    <property type="entry name" value="Ppantetheine_attach_site"/>
</dbReference>
<evidence type="ECO:0000256" key="3">
    <source>
        <dbReference type="ARBA" id="ARBA00022598"/>
    </source>
</evidence>
<dbReference type="InterPro" id="IPR014031">
    <property type="entry name" value="Ketoacyl_synth_C"/>
</dbReference>
<dbReference type="InterPro" id="IPR029063">
    <property type="entry name" value="SAM-dependent_MTases_sf"/>
</dbReference>
<dbReference type="GO" id="GO:0006633">
    <property type="term" value="P:fatty acid biosynthetic process"/>
    <property type="evidence" value="ECO:0007669"/>
    <property type="project" value="InterPro"/>
</dbReference>
<dbReference type="Gene3D" id="3.30.70.3290">
    <property type="match status" value="1"/>
</dbReference>
<dbReference type="InterPro" id="IPR013217">
    <property type="entry name" value="Methyltransf_12"/>
</dbReference>
<protein>
    <submittedName>
        <fullName evidence="14">Putative polyketide synthase</fullName>
    </submittedName>
</protein>
<keyword evidence="7" id="KW-0560">Oxidoreductase</keyword>
<dbReference type="SUPFAM" id="SSF53335">
    <property type="entry name" value="S-adenosyl-L-methionine-dependent methyltransferases"/>
    <property type="match status" value="1"/>
</dbReference>
<dbReference type="InterPro" id="IPR013120">
    <property type="entry name" value="FAR_NAD-bd"/>
</dbReference>
<dbReference type="InterPro" id="IPR049552">
    <property type="entry name" value="PKS_DH_N"/>
</dbReference>
<keyword evidence="6" id="KW-0677">Repeat</keyword>
<dbReference type="SMART" id="SM00822">
    <property type="entry name" value="PKS_KR"/>
    <property type="match status" value="1"/>
</dbReference>